<name>A0A922I2G6_DERFA</name>
<evidence type="ECO:0000313" key="2">
    <source>
        <dbReference type="Proteomes" id="UP000790347"/>
    </source>
</evidence>
<reference evidence="1" key="1">
    <citation type="submission" date="2013-05" db="EMBL/GenBank/DDBJ databases">
        <authorList>
            <person name="Yim A.K.Y."/>
            <person name="Chan T.F."/>
            <person name="Ji K.M."/>
            <person name="Liu X.Y."/>
            <person name="Zhou J.W."/>
            <person name="Li R.Q."/>
            <person name="Yang K.Y."/>
            <person name="Li J."/>
            <person name="Li M."/>
            <person name="Law P.T.W."/>
            <person name="Wu Y.L."/>
            <person name="Cai Z.L."/>
            <person name="Qin H."/>
            <person name="Bao Y."/>
            <person name="Leung R.K.K."/>
            <person name="Ng P.K.S."/>
            <person name="Zou J."/>
            <person name="Zhong X.J."/>
            <person name="Ran P.X."/>
            <person name="Zhong N.S."/>
            <person name="Liu Z.G."/>
            <person name="Tsui S.K.W."/>
        </authorList>
    </citation>
    <scope>NUCLEOTIDE SEQUENCE</scope>
    <source>
        <strain evidence="1">Derf</strain>
        <tissue evidence="1">Whole organism</tissue>
    </source>
</reference>
<comment type="caution">
    <text evidence="1">The sequence shown here is derived from an EMBL/GenBank/DDBJ whole genome shotgun (WGS) entry which is preliminary data.</text>
</comment>
<accession>A0A922I2G6</accession>
<proteinExistence type="predicted"/>
<dbReference type="AlphaFoldDB" id="A0A922I2G6"/>
<dbReference type="EMBL" id="ASGP02000003">
    <property type="protein sequence ID" value="KAH9517412.1"/>
    <property type="molecule type" value="Genomic_DNA"/>
</dbReference>
<protein>
    <submittedName>
        <fullName evidence="1">Uncharacterized protein</fullName>
    </submittedName>
</protein>
<organism evidence="1 2">
    <name type="scientific">Dermatophagoides farinae</name>
    <name type="common">American house dust mite</name>
    <dbReference type="NCBI Taxonomy" id="6954"/>
    <lineage>
        <taxon>Eukaryota</taxon>
        <taxon>Metazoa</taxon>
        <taxon>Ecdysozoa</taxon>
        <taxon>Arthropoda</taxon>
        <taxon>Chelicerata</taxon>
        <taxon>Arachnida</taxon>
        <taxon>Acari</taxon>
        <taxon>Acariformes</taxon>
        <taxon>Sarcoptiformes</taxon>
        <taxon>Astigmata</taxon>
        <taxon>Psoroptidia</taxon>
        <taxon>Analgoidea</taxon>
        <taxon>Pyroglyphidae</taxon>
        <taxon>Dermatophagoidinae</taxon>
        <taxon>Dermatophagoides</taxon>
    </lineage>
</organism>
<sequence length="48" mass="5525">MFLLVQRQQLIKADHLIERRKKSTTTTTAFNAGFQILVLEPELTSSSY</sequence>
<keyword evidence="2" id="KW-1185">Reference proteome</keyword>
<gene>
    <name evidence="1" type="ORF">DERF_008088</name>
</gene>
<dbReference type="Proteomes" id="UP000790347">
    <property type="component" value="Unassembled WGS sequence"/>
</dbReference>
<evidence type="ECO:0000313" key="1">
    <source>
        <dbReference type="EMBL" id="KAH9517412.1"/>
    </source>
</evidence>
<reference evidence="1" key="2">
    <citation type="journal article" date="2022" name="Res Sq">
        <title>Comparative Genomics Reveals Insights into the Divergent Evolution of Astigmatic Mites and Household Pest Adaptations.</title>
        <authorList>
            <person name="Xiong Q."/>
            <person name="Wan A.T.-Y."/>
            <person name="Liu X.-Y."/>
            <person name="Fung C.S.-H."/>
            <person name="Xiao X."/>
            <person name="Malainual N."/>
            <person name="Hou J."/>
            <person name="Wang L."/>
            <person name="Wang M."/>
            <person name="Yang K."/>
            <person name="Cui Y."/>
            <person name="Leung E."/>
            <person name="Nong W."/>
            <person name="Shin S.-K."/>
            <person name="Au S."/>
            <person name="Jeong K.Y."/>
            <person name="Chew F.T."/>
            <person name="Hui J."/>
            <person name="Leung T.F."/>
            <person name="Tungtrongchitr A."/>
            <person name="Zhong N."/>
            <person name="Liu Z."/>
            <person name="Tsui S."/>
        </authorList>
    </citation>
    <scope>NUCLEOTIDE SEQUENCE</scope>
    <source>
        <strain evidence="1">Derf</strain>
        <tissue evidence="1">Whole organism</tissue>
    </source>
</reference>